<dbReference type="PANTHER" id="PTHR10668:SF103">
    <property type="entry name" value="PYRIDINE NUCLEOTIDE-DISULFIDE OXIDOREDUCTASE DOMAIN-CONTAINING PROTEIN 2"/>
    <property type="match status" value="1"/>
</dbReference>
<dbReference type="PRINTS" id="PR00419">
    <property type="entry name" value="ADXRDTASE"/>
</dbReference>
<keyword evidence="6" id="KW-0862">Zinc</keyword>
<protein>
    <recommendedName>
        <fullName evidence="5">Pyridine nucleotide-disulfide oxidoreductase domain-containing protein 2</fullName>
    </recommendedName>
</protein>
<dbReference type="GO" id="GO:0006355">
    <property type="term" value="P:regulation of DNA-templated transcription"/>
    <property type="evidence" value="ECO:0007669"/>
    <property type="project" value="InterPro"/>
</dbReference>
<evidence type="ECO:0000256" key="2">
    <source>
        <dbReference type="ARBA" id="ARBA00006046"/>
    </source>
</evidence>
<evidence type="ECO:0000256" key="6">
    <source>
        <dbReference type="PROSITE-ProRule" id="PRU00094"/>
    </source>
</evidence>
<reference evidence="9 10" key="1">
    <citation type="journal article" date="2018" name="Genome Biol. Evol.">
        <title>Multiple Roots of Fruiting Body Formation in Amoebozoa.</title>
        <authorList>
            <person name="Hillmann F."/>
            <person name="Forbes G."/>
            <person name="Novohradska S."/>
            <person name="Ferling I."/>
            <person name="Riege K."/>
            <person name="Groth M."/>
            <person name="Westermann M."/>
            <person name="Marz M."/>
            <person name="Spaller T."/>
            <person name="Winckler T."/>
            <person name="Schaap P."/>
            <person name="Glockner G."/>
        </authorList>
    </citation>
    <scope>NUCLEOTIDE SEQUENCE [LARGE SCALE GENOMIC DNA]</scope>
    <source>
        <strain evidence="9 10">Jena</strain>
    </source>
</reference>
<comment type="subunit">
    <text evidence="4">Interacts with COX5B; this interaction may contribute to localize PYROXD2 to the inner face of the inner mitochondrial membrane.</text>
</comment>
<dbReference type="Gene3D" id="3.30.50.10">
    <property type="entry name" value="Erythroid Transcription Factor GATA-1, subunit A"/>
    <property type="match status" value="1"/>
</dbReference>
<feature type="domain" description="GATA-type" evidence="8">
    <location>
        <begin position="14"/>
        <end position="48"/>
    </location>
</feature>
<keyword evidence="10" id="KW-1185">Reference proteome</keyword>
<keyword evidence="6" id="KW-0863">Zinc-finger</keyword>
<feature type="compositionally biased region" description="Basic residues" evidence="7">
    <location>
        <begin position="12"/>
        <end position="25"/>
    </location>
</feature>
<gene>
    <name evidence="9" type="ORF">PROFUN_08303</name>
</gene>
<dbReference type="InterPro" id="IPR036188">
    <property type="entry name" value="FAD/NAD-bd_sf"/>
</dbReference>
<evidence type="ECO:0000256" key="7">
    <source>
        <dbReference type="SAM" id="MobiDB-lite"/>
    </source>
</evidence>
<keyword evidence="6" id="KW-0479">Metal-binding</keyword>
<evidence type="ECO:0000259" key="8">
    <source>
        <dbReference type="PROSITE" id="PS50114"/>
    </source>
</evidence>
<dbReference type="PANTHER" id="PTHR10668">
    <property type="entry name" value="PHYTOENE DEHYDROGENASE"/>
    <property type="match status" value="1"/>
</dbReference>
<dbReference type="InterPro" id="IPR000679">
    <property type="entry name" value="Znf_GATA"/>
</dbReference>
<evidence type="ECO:0000313" key="10">
    <source>
        <dbReference type="Proteomes" id="UP000241769"/>
    </source>
</evidence>
<dbReference type="OrthoDB" id="7777654at2759"/>
<dbReference type="STRING" id="1890364.A0A2P6NK06"/>
<dbReference type="CDD" id="cd00202">
    <property type="entry name" value="ZnF_GATA"/>
    <property type="match status" value="1"/>
</dbReference>
<accession>A0A2P6NK06</accession>
<comment type="similarity">
    <text evidence="2">Belongs to the carotenoid/retinoid oxidoreductase family.</text>
</comment>
<dbReference type="Gene3D" id="3.50.50.60">
    <property type="entry name" value="FAD/NAD(P)-binding domain"/>
    <property type="match status" value="2"/>
</dbReference>
<dbReference type="InterPro" id="IPR013088">
    <property type="entry name" value="Znf_NHR/GATA"/>
</dbReference>
<comment type="subcellular location">
    <subcellularLocation>
        <location evidence="1">Mitochondrion matrix</location>
    </subcellularLocation>
</comment>
<dbReference type="GO" id="GO:0005759">
    <property type="term" value="C:mitochondrial matrix"/>
    <property type="evidence" value="ECO:0007669"/>
    <property type="project" value="UniProtKB-SubCell"/>
</dbReference>
<dbReference type="Pfam" id="PF01593">
    <property type="entry name" value="Amino_oxidase"/>
    <property type="match status" value="1"/>
</dbReference>
<dbReference type="AlphaFoldDB" id="A0A2P6NK06"/>
<comment type="function">
    <text evidence="3">Probable oxidoreductase that may play a role as regulator of mitochondrial function.</text>
</comment>
<evidence type="ECO:0000256" key="1">
    <source>
        <dbReference type="ARBA" id="ARBA00004305"/>
    </source>
</evidence>
<comment type="caution">
    <text evidence="9">The sequence shown here is derived from an EMBL/GenBank/DDBJ whole genome shotgun (WGS) entry which is preliminary data.</text>
</comment>
<sequence>MRPRSVPVRQERKNKKHTPCKRCGTKKTTSWRTGPDGPSTLCNACGVHWFRGRKRETCEEICDEDIPASCPPKMTMMIPTDDIKKELLLSQDVIKLEAVDWATFRKPHSNYSNTTGSSSFQLMPIIKTEPFSKVEDEHEPPPHRDEEKNPWWPATQEMLLYAYGVVPLTDFDESLYSSILSAEDLQRSIVSRILILVALPNRHQPIRFKNYIPNTDTRDGPAIYDEAKLQPYDFDITIVGAGHNGLVTASYLAREGYNVGVFERRHVVGGAAVTEEIFPGYKFSRASYLCSLLHSDIIEDMKLIEKGLTFLVRNPSSFTPTDDGSGRYLLLGTDGEENLKQIASLSQKDSEKFPQYEQHLEEIIELIEPLLLEKPLDVFHKPSSGFDKLARLSQLLRMWINMKPRSLDRLSSLYNLMTTPAKTILDRWFENEILKATLATDAVIGSTNGVDQIGSGYVLLHHVMGSINGHRGRWAYVKGGMGKISELMANDACAHGASIYTSTPVKSIDTEGGKTNGITLEDGRKVRSKVVISNATPHVTFNKLMAETKFEENFKEDISRIDYTSGVVKINIAMNEIPNFKVIPNEKKGQPGPQHRGTIHFVRNMKDIIDALADFQKGEMSKRPVIEMTIPSVLDDSLAPSGHHVASLFCQYAPYHLKGQPWTKADREEFCNRVFNVIEGYAPGFKQSVIHKEVLTPSDLEKVFGITGGNIFHGAMSLSQLYMSRPIPRYSDYTTPIEGLYMCGSGSHPGGGVSGLPGRNCAFSILDKLPKPTLKSIL</sequence>
<dbReference type="GO" id="GO:0008270">
    <property type="term" value="F:zinc ion binding"/>
    <property type="evidence" value="ECO:0007669"/>
    <property type="project" value="UniProtKB-KW"/>
</dbReference>
<dbReference type="Proteomes" id="UP000241769">
    <property type="component" value="Unassembled WGS sequence"/>
</dbReference>
<dbReference type="SMART" id="SM00401">
    <property type="entry name" value="ZnF_GATA"/>
    <property type="match status" value="1"/>
</dbReference>
<evidence type="ECO:0000313" key="9">
    <source>
        <dbReference type="EMBL" id="PRP84283.1"/>
    </source>
</evidence>
<dbReference type="InterPro" id="IPR002937">
    <property type="entry name" value="Amino_oxidase"/>
</dbReference>
<dbReference type="GO" id="GO:0043565">
    <property type="term" value="F:sequence-specific DNA binding"/>
    <property type="evidence" value="ECO:0007669"/>
    <property type="project" value="InterPro"/>
</dbReference>
<dbReference type="PROSITE" id="PS50114">
    <property type="entry name" value="GATA_ZN_FINGER_2"/>
    <property type="match status" value="1"/>
</dbReference>
<dbReference type="InParanoid" id="A0A2P6NK06"/>
<evidence type="ECO:0000256" key="4">
    <source>
        <dbReference type="ARBA" id="ARBA00038825"/>
    </source>
</evidence>
<dbReference type="GO" id="GO:0016491">
    <property type="term" value="F:oxidoreductase activity"/>
    <property type="evidence" value="ECO:0007669"/>
    <property type="project" value="InterPro"/>
</dbReference>
<proteinExistence type="inferred from homology"/>
<feature type="region of interest" description="Disordered" evidence="7">
    <location>
        <begin position="1"/>
        <end position="33"/>
    </location>
</feature>
<organism evidence="9 10">
    <name type="scientific">Planoprotostelium fungivorum</name>
    <dbReference type="NCBI Taxonomy" id="1890364"/>
    <lineage>
        <taxon>Eukaryota</taxon>
        <taxon>Amoebozoa</taxon>
        <taxon>Evosea</taxon>
        <taxon>Variosea</taxon>
        <taxon>Cavosteliida</taxon>
        <taxon>Cavosteliaceae</taxon>
        <taxon>Planoprotostelium</taxon>
    </lineage>
</organism>
<dbReference type="Pfam" id="PF00320">
    <property type="entry name" value="GATA"/>
    <property type="match status" value="1"/>
</dbReference>
<dbReference type="SUPFAM" id="SSF51905">
    <property type="entry name" value="FAD/NAD(P)-binding domain"/>
    <property type="match status" value="1"/>
</dbReference>
<evidence type="ECO:0000256" key="3">
    <source>
        <dbReference type="ARBA" id="ARBA00037217"/>
    </source>
</evidence>
<dbReference type="EMBL" id="MDYQ01000066">
    <property type="protein sequence ID" value="PRP84283.1"/>
    <property type="molecule type" value="Genomic_DNA"/>
</dbReference>
<evidence type="ECO:0000256" key="5">
    <source>
        <dbReference type="ARBA" id="ARBA00040298"/>
    </source>
</evidence>
<name>A0A2P6NK06_9EUKA</name>
<dbReference type="SUPFAM" id="SSF57716">
    <property type="entry name" value="Glucocorticoid receptor-like (DNA-binding domain)"/>
    <property type="match status" value="1"/>
</dbReference>